<proteinExistence type="predicted"/>
<feature type="region of interest" description="Disordered" evidence="1">
    <location>
        <begin position="84"/>
        <end position="109"/>
    </location>
</feature>
<dbReference type="PROSITE" id="PS50053">
    <property type="entry name" value="UBIQUITIN_2"/>
    <property type="match status" value="1"/>
</dbReference>
<keyword evidence="4" id="KW-1185">Reference proteome</keyword>
<dbReference type="PANTHER" id="PTHR47725">
    <property type="entry name" value="OS03G0364000 PROTEIN"/>
    <property type="match status" value="1"/>
</dbReference>
<dbReference type="InterPro" id="IPR029071">
    <property type="entry name" value="Ubiquitin-like_domsf"/>
</dbReference>
<gene>
    <name evidence="3" type="ORF">ADUPG1_011783</name>
</gene>
<evidence type="ECO:0000313" key="4">
    <source>
        <dbReference type="Proteomes" id="UP001057375"/>
    </source>
</evidence>
<dbReference type="CDD" id="cd17039">
    <property type="entry name" value="Ubl_ubiquitin_like"/>
    <property type="match status" value="1"/>
</dbReference>
<comment type="caution">
    <text evidence="3">The sequence shown here is derived from an EMBL/GenBank/DDBJ whole genome shotgun (WGS) entry which is preliminary data.</text>
</comment>
<name>A0ABQ5JZ10_9EUKA</name>
<sequence>MKPKNLFVRFCRGDKVIFLHCHADETFLEVKQRLKHLTQVRPDNMQLQLHSHILRDEAILKDHVENDTRVIMVYREPSGVWEEPQDALVMDEEEEKESEEIGEDNISER</sequence>
<dbReference type="Pfam" id="PF00240">
    <property type="entry name" value="ubiquitin"/>
    <property type="match status" value="1"/>
</dbReference>
<accession>A0ABQ5JZ10</accession>
<dbReference type="Gene3D" id="3.10.20.90">
    <property type="entry name" value="Phosphatidylinositol 3-kinase Catalytic Subunit, Chain A, domain 1"/>
    <property type="match status" value="1"/>
</dbReference>
<dbReference type="Proteomes" id="UP001057375">
    <property type="component" value="Unassembled WGS sequence"/>
</dbReference>
<evidence type="ECO:0000259" key="2">
    <source>
        <dbReference type="PROSITE" id="PS50053"/>
    </source>
</evidence>
<evidence type="ECO:0000313" key="3">
    <source>
        <dbReference type="EMBL" id="GKT20887.1"/>
    </source>
</evidence>
<organism evidence="3 4">
    <name type="scientific">Aduncisulcus paluster</name>
    <dbReference type="NCBI Taxonomy" id="2918883"/>
    <lineage>
        <taxon>Eukaryota</taxon>
        <taxon>Metamonada</taxon>
        <taxon>Carpediemonas-like organisms</taxon>
        <taxon>Aduncisulcus</taxon>
    </lineage>
</organism>
<dbReference type="PANTHER" id="PTHR47725:SF2">
    <property type="entry name" value="UBIQUITIN-LIKE DOMAIN-CONTAINING PROTEIN"/>
    <property type="match status" value="1"/>
</dbReference>
<reference evidence="3" key="1">
    <citation type="submission" date="2022-03" db="EMBL/GenBank/DDBJ databases">
        <title>Draft genome sequence of Aduncisulcus paluster, a free-living microaerophilic Fornicata.</title>
        <authorList>
            <person name="Yuyama I."/>
            <person name="Kume K."/>
            <person name="Tamura T."/>
            <person name="Inagaki Y."/>
            <person name="Hashimoto T."/>
        </authorList>
    </citation>
    <scope>NUCLEOTIDE SEQUENCE</scope>
    <source>
        <strain evidence="3">NY0171</strain>
    </source>
</reference>
<protein>
    <recommendedName>
        <fullName evidence="2">Ubiquitin-like domain-containing protein</fullName>
    </recommendedName>
</protein>
<dbReference type="SUPFAM" id="SSF54236">
    <property type="entry name" value="Ubiquitin-like"/>
    <property type="match status" value="1"/>
</dbReference>
<evidence type="ECO:0000256" key="1">
    <source>
        <dbReference type="SAM" id="MobiDB-lite"/>
    </source>
</evidence>
<dbReference type="InterPro" id="IPR000626">
    <property type="entry name" value="Ubiquitin-like_dom"/>
</dbReference>
<feature type="domain" description="Ubiquitin-like" evidence="2">
    <location>
        <begin position="4"/>
        <end position="79"/>
    </location>
</feature>
<dbReference type="EMBL" id="BQXS01012273">
    <property type="protein sequence ID" value="GKT20887.1"/>
    <property type="molecule type" value="Genomic_DNA"/>
</dbReference>